<dbReference type="PROSITE" id="PS50011">
    <property type="entry name" value="PROTEIN_KINASE_DOM"/>
    <property type="match status" value="1"/>
</dbReference>
<feature type="transmembrane region" description="Helical" evidence="5">
    <location>
        <begin position="1300"/>
        <end position="1319"/>
    </location>
</feature>
<dbReference type="InterPro" id="IPR006214">
    <property type="entry name" value="Bax_inhibitor_1-related"/>
</dbReference>
<feature type="transmembrane region" description="Helical" evidence="5">
    <location>
        <begin position="1458"/>
        <end position="1475"/>
    </location>
</feature>
<feature type="transmembrane region" description="Helical" evidence="5">
    <location>
        <begin position="1331"/>
        <end position="1353"/>
    </location>
</feature>
<proteinExistence type="predicted"/>
<evidence type="ECO:0000256" key="3">
    <source>
        <dbReference type="ARBA" id="ARBA00022989"/>
    </source>
</evidence>
<organism evidence="9 10">
    <name type="scientific">Rhododendron simsii</name>
    <name type="common">Sims's rhododendron</name>
    <dbReference type="NCBI Taxonomy" id="118357"/>
    <lineage>
        <taxon>Eukaryota</taxon>
        <taxon>Viridiplantae</taxon>
        <taxon>Streptophyta</taxon>
        <taxon>Embryophyta</taxon>
        <taxon>Tracheophyta</taxon>
        <taxon>Spermatophyta</taxon>
        <taxon>Magnoliopsida</taxon>
        <taxon>eudicotyledons</taxon>
        <taxon>Gunneridae</taxon>
        <taxon>Pentapetalae</taxon>
        <taxon>asterids</taxon>
        <taxon>Ericales</taxon>
        <taxon>Ericaceae</taxon>
        <taxon>Ericoideae</taxon>
        <taxon>Rhodoreae</taxon>
        <taxon>Rhododendron</taxon>
    </lineage>
</organism>
<keyword evidence="6" id="KW-0732">Signal</keyword>
<feature type="transmembrane region" description="Helical" evidence="5">
    <location>
        <begin position="1267"/>
        <end position="1288"/>
    </location>
</feature>
<dbReference type="InterPro" id="IPR036457">
    <property type="entry name" value="PPM-type-like_dom_sf"/>
</dbReference>
<dbReference type="Pfam" id="PF01027">
    <property type="entry name" value="Bax1-I"/>
    <property type="match status" value="2"/>
</dbReference>
<reference evidence="9" key="1">
    <citation type="submission" date="2019-11" db="EMBL/GenBank/DDBJ databases">
        <authorList>
            <person name="Liu Y."/>
            <person name="Hou J."/>
            <person name="Li T.-Q."/>
            <person name="Guan C.-H."/>
            <person name="Wu X."/>
            <person name="Wu H.-Z."/>
            <person name="Ling F."/>
            <person name="Zhang R."/>
            <person name="Shi X.-G."/>
            <person name="Ren J.-P."/>
            <person name="Chen E.-F."/>
            <person name="Sun J.-M."/>
        </authorList>
    </citation>
    <scope>NUCLEOTIDE SEQUENCE</scope>
    <source>
        <strain evidence="9">Adult_tree_wgs_1</strain>
        <tissue evidence="9">Leaves</tissue>
    </source>
</reference>
<keyword evidence="4 5" id="KW-0472">Membrane</keyword>
<dbReference type="Gene3D" id="3.60.40.10">
    <property type="entry name" value="PPM-type phosphatase domain"/>
    <property type="match status" value="1"/>
</dbReference>
<evidence type="ECO:0000259" key="7">
    <source>
        <dbReference type="PROSITE" id="PS50011"/>
    </source>
</evidence>
<dbReference type="PROSITE" id="PS00108">
    <property type="entry name" value="PROTEIN_KINASE_ST"/>
    <property type="match status" value="1"/>
</dbReference>
<keyword evidence="2 5" id="KW-0812">Transmembrane</keyword>
<dbReference type="InterPro" id="IPR008271">
    <property type="entry name" value="Ser/Thr_kinase_AS"/>
</dbReference>
<feature type="transmembrane region" description="Helical" evidence="5">
    <location>
        <begin position="1427"/>
        <end position="1451"/>
    </location>
</feature>
<dbReference type="PANTHER" id="PTHR23291">
    <property type="entry name" value="BAX INHIBITOR-RELATED"/>
    <property type="match status" value="1"/>
</dbReference>
<dbReference type="SMART" id="SM00332">
    <property type="entry name" value="PP2Cc"/>
    <property type="match status" value="1"/>
</dbReference>
<evidence type="ECO:0000256" key="2">
    <source>
        <dbReference type="ARBA" id="ARBA00022692"/>
    </source>
</evidence>
<dbReference type="GO" id="GO:0016020">
    <property type="term" value="C:membrane"/>
    <property type="evidence" value="ECO:0007669"/>
    <property type="project" value="UniProtKB-SubCell"/>
</dbReference>
<keyword evidence="3 5" id="KW-1133">Transmembrane helix</keyword>
<evidence type="ECO:0000256" key="1">
    <source>
        <dbReference type="ARBA" id="ARBA00004141"/>
    </source>
</evidence>
<feature type="signal peptide" evidence="6">
    <location>
        <begin position="1"/>
        <end position="25"/>
    </location>
</feature>
<dbReference type="InterPro" id="IPR011009">
    <property type="entry name" value="Kinase-like_dom_sf"/>
</dbReference>
<dbReference type="Proteomes" id="UP000626092">
    <property type="component" value="Unassembled WGS sequence"/>
</dbReference>
<dbReference type="PANTHER" id="PTHR23291:SF31">
    <property type="entry name" value="PROTEIN LIFEGUARD 4"/>
    <property type="match status" value="1"/>
</dbReference>
<dbReference type="SUPFAM" id="SSF56112">
    <property type="entry name" value="Protein kinase-like (PK-like)"/>
    <property type="match status" value="1"/>
</dbReference>
<feature type="domain" description="Protein kinase" evidence="7">
    <location>
        <begin position="668"/>
        <end position="1105"/>
    </location>
</feature>
<gene>
    <name evidence="9" type="ORF">RHSIM_Rhsim01G0272200</name>
</gene>
<name>A0A834HHN3_RHOSS</name>
<feature type="domain" description="PPM-type phosphatase" evidence="8">
    <location>
        <begin position="64"/>
        <end position="439"/>
    </location>
</feature>
<dbReference type="OrthoDB" id="10264738at2759"/>
<dbReference type="SUPFAM" id="SSF81606">
    <property type="entry name" value="PP2C-like"/>
    <property type="match status" value="1"/>
</dbReference>
<feature type="transmembrane region" description="Helical" evidence="5">
    <location>
        <begin position="1490"/>
        <end position="1511"/>
    </location>
</feature>
<feature type="chain" id="PRO_5032677035" evidence="6">
    <location>
        <begin position="26"/>
        <end position="1515"/>
    </location>
</feature>
<evidence type="ECO:0000313" key="9">
    <source>
        <dbReference type="EMBL" id="KAF7154651.1"/>
    </source>
</evidence>
<dbReference type="InterPro" id="IPR001932">
    <property type="entry name" value="PPM-type_phosphatase-like_dom"/>
</dbReference>
<dbReference type="Pfam" id="PF00481">
    <property type="entry name" value="PP2C"/>
    <property type="match status" value="2"/>
</dbReference>
<dbReference type="GO" id="GO:0004672">
    <property type="term" value="F:protein kinase activity"/>
    <property type="evidence" value="ECO:0007669"/>
    <property type="project" value="InterPro"/>
</dbReference>
<dbReference type="SMART" id="SM00220">
    <property type="entry name" value="S_TKc"/>
    <property type="match status" value="1"/>
</dbReference>
<dbReference type="PROSITE" id="PS51746">
    <property type="entry name" value="PPM_2"/>
    <property type="match status" value="1"/>
</dbReference>
<evidence type="ECO:0000259" key="8">
    <source>
        <dbReference type="PROSITE" id="PS51746"/>
    </source>
</evidence>
<comment type="caution">
    <text evidence="9">The sequence shown here is derived from an EMBL/GenBank/DDBJ whole genome shotgun (WGS) entry which is preliminary data.</text>
</comment>
<sequence>MMKKRCGIHLVLLGFLLCLPIRIQGESSTCLMVYREGGALAVFQSPKCPRWKLSDYSASPPTAKCQSATHQGLRKSQEDRTLCVLDLRIPFPGTGPSGLTEVIVGIMAVFDGHNGAEASEMASKLLLEYFVLHTYFLLDSTFSFILKRSVGMLPDNEEPFLTFQALNWEDVGNWHASDHKRFKLTSSAIFSGSFHLEILKESLLRAIHDIDVAFSKEASRDNLDSGSTATVILLADGKILVANVGDSKALLCSEEFQSPSEAKATLLRLYRQRRRDGAISPIKFNNGFQLAASNGLPHFCAKELTRDHHPDRDDERYRVESAGGHVEEWAGVSRVNGQLAVSRAIGDIFFKRYGVISSPEVTDWQSLTPNDSYLVAASDGIFEKLSPQDVCDLFWDVDNHGTVMSELAASCSYSLADCIVDSASEKGSMDNMAAVVVPLKSTVFSQSSMKEQLLGVGKFDQLAFGVQKFIGEESELEHVHPVVAKFDRLLVGKKHGTVGHFYLSENLNEDVDHTFWIQKADQHHKYDLPQALPEQHDYHYSGPLNLYNYQNMCLHYGMTVNEDTGKCLSPESFAGFLGLLESIPMHNTGSEYGSAEHAMPDLRLTMLQGTEFSRVDTGACCQLRGLHPLHLWIVFSFWAERSAIESHLDPETITSSGFWSPMRRNKEYILKKRYGRGAFGEVWLAFYWNGTDGSNASNWGQNNTRGFNTLHFDTYGRNSQTNSSARDFNRGAPEDNLFILKRIMVERGTSVYLSGLREKYFGEVFLNASTFLGSLPSARIPGSVLKESQPDFSELPKTNESVAHETGDAWNLDNISRYRNRLQRVTYEEGLNHIARYVESFESRSNEIWLVFRYEGVSLSKILYTAEKVGNGTDDARDEHAKHVQILRPSKWWHWLKTTEAGQEKMRNLIWQLLMALKSCHDRNITHRDVKPENMVICFEDQDSGRCLIGIPSKDMRYTTKMRMIDFGSAMDMFTMKHLYGSVGPSRSEQTYEYTPPEALLNASWYQGPMQTTLKYDMWSAGVVFLELILGSPDVFQISALTSALLDQHLEGWNEGLKELAHKLRAFMELCILMPGSSSKKYHVSGMKGGGANSPASWKCSEEYFSQQIKSRDPLKIGFPNVWALRLVRQLLVWDPISVHFDVILTTLSFDYMGKTVTRQNYDPRQKAFTETGEPRASKLQYRSNLEVRNSSASPQLTALSSIQTQKCSARWDIPLGIQCKRRRGLDFFLNSKMYQKIDVESGSSTAPLYPMMLESPELRWAFIRKIYSIVTVQLLLTIAVAVVVVAVEPISVFFATTYTGLALYIVLIITPFIVLWPLSYHYKRHPVNYFLLAIFTVSLAFAVGLSCAFTSVSYQVKDRIEIIWRGKANAGYGYGKTWKSDYTGINYLNLILKLRKVILEAAILTAGVVVSLTLYTFWAARRGHDFGFLGPFLSGAIFVLILFSVIQIFFPLGQISVMIYGFLAAIIFCGYIVYDTDNLIKRYSYDDYIWASVSLYLDIINLFLALLTIFRAAD</sequence>
<dbReference type="Gene3D" id="1.10.510.10">
    <property type="entry name" value="Transferase(Phosphotransferase) domain 1"/>
    <property type="match status" value="1"/>
</dbReference>
<evidence type="ECO:0000256" key="5">
    <source>
        <dbReference type="SAM" id="Phobius"/>
    </source>
</evidence>
<dbReference type="InterPro" id="IPR000719">
    <property type="entry name" value="Prot_kinase_dom"/>
</dbReference>
<accession>A0A834HHN3</accession>
<comment type="subcellular location">
    <subcellularLocation>
        <location evidence="1">Membrane</location>
        <topology evidence="1">Multi-pass membrane protein</topology>
    </subcellularLocation>
</comment>
<dbReference type="CDD" id="cd00143">
    <property type="entry name" value="PP2Cc"/>
    <property type="match status" value="1"/>
</dbReference>
<evidence type="ECO:0000256" key="6">
    <source>
        <dbReference type="SAM" id="SignalP"/>
    </source>
</evidence>
<dbReference type="EMBL" id="WJXA01000001">
    <property type="protein sequence ID" value="KAF7154651.1"/>
    <property type="molecule type" value="Genomic_DNA"/>
</dbReference>
<evidence type="ECO:0000256" key="4">
    <source>
        <dbReference type="ARBA" id="ARBA00023136"/>
    </source>
</evidence>
<keyword evidence="10" id="KW-1185">Reference proteome</keyword>
<protein>
    <submittedName>
        <fullName evidence="9">Uncharacterized protein</fullName>
    </submittedName>
</protein>
<evidence type="ECO:0000313" key="10">
    <source>
        <dbReference type="Proteomes" id="UP000626092"/>
    </source>
</evidence>
<dbReference type="Pfam" id="PF00069">
    <property type="entry name" value="Pkinase"/>
    <property type="match status" value="1"/>
</dbReference>
<dbReference type="GO" id="GO:0005524">
    <property type="term" value="F:ATP binding"/>
    <property type="evidence" value="ECO:0007669"/>
    <property type="project" value="InterPro"/>
</dbReference>
<feature type="transmembrane region" description="Helical" evidence="5">
    <location>
        <begin position="1398"/>
        <end position="1421"/>
    </location>
</feature>